<feature type="compositionally biased region" description="Basic and acidic residues" evidence="1">
    <location>
        <begin position="37"/>
        <end position="49"/>
    </location>
</feature>
<dbReference type="EMBL" id="KB743396">
    <property type="protein sequence ID" value="EOA99005.1"/>
    <property type="molecule type" value="Genomic_DNA"/>
</dbReference>
<dbReference type="AlphaFoldDB" id="R0JNU7"/>
<reference evidence="3" key="1">
    <citation type="journal article" date="2013" name="Nat. Genet.">
        <title>The duck genome and transcriptome provide insight into an avian influenza virus reservoir species.</title>
        <authorList>
            <person name="Huang Y."/>
            <person name="Li Y."/>
            <person name="Burt D.W."/>
            <person name="Chen H."/>
            <person name="Zhang Y."/>
            <person name="Qian W."/>
            <person name="Kim H."/>
            <person name="Gan S."/>
            <person name="Zhao Y."/>
            <person name="Li J."/>
            <person name="Yi K."/>
            <person name="Feng H."/>
            <person name="Zhu P."/>
            <person name="Li B."/>
            <person name="Liu Q."/>
            <person name="Fairley S."/>
            <person name="Magor K.E."/>
            <person name="Du Z."/>
            <person name="Hu X."/>
            <person name="Goodman L."/>
            <person name="Tafer H."/>
            <person name="Vignal A."/>
            <person name="Lee T."/>
            <person name="Kim K.W."/>
            <person name="Sheng Z."/>
            <person name="An Y."/>
            <person name="Searle S."/>
            <person name="Herrero J."/>
            <person name="Groenen M.A."/>
            <person name="Crooijmans R.P."/>
            <person name="Faraut T."/>
            <person name="Cai Q."/>
            <person name="Webster R.G."/>
            <person name="Aldridge J.R."/>
            <person name="Warren W.C."/>
            <person name="Bartschat S."/>
            <person name="Kehr S."/>
            <person name="Marz M."/>
            <person name="Stadler P.F."/>
            <person name="Smith J."/>
            <person name="Kraus R.H."/>
            <person name="Zhao Y."/>
            <person name="Ren L."/>
            <person name="Fei J."/>
            <person name="Morisson M."/>
            <person name="Kaiser P."/>
            <person name="Griffin D.K."/>
            <person name="Rao M."/>
            <person name="Pitel F."/>
            <person name="Wang J."/>
            <person name="Li N."/>
        </authorList>
    </citation>
    <scope>NUCLEOTIDE SEQUENCE [LARGE SCALE GENOMIC DNA]</scope>
</reference>
<feature type="region of interest" description="Disordered" evidence="1">
    <location>
        <begin position="28"/>
        <end position="67"/>
    </location>
</feature>
<protein>
    <submittedName>
        <fullName evidence="2">Uncharacterized protein</fullName>
    </submittedName>
</protein>
<name>R0JNU7_ANAPL</name>
<evidence type="ECO:0000256" key="1">
    <source>
        <dbReference type="SAM" id="MobiDB-lite"/>
    </source>
</evidence>
<accession>R0JNU7</accession>
<evidence type="ECO:0000313" key="3">
    <source>
        <dbReference type="Proteomes" id="UP000296049"/>
    </source>
</evidence>
<keyword evidence="3" id="KW-1185">Reference proteome</keyword>
<sequence length="351" mass="38976">MESPHHYEKKRRIRNPFTEKLAERIESIAAAAHKPPPLREREQGKERHPPSNRPLESGKGRNKPRVTKLCDTLPTSLDSLPLRGDSFCFLLTVTNTIALRITGVTDGAIVVTPGGKKASQASCWRGAPEVMVSAVHTKELPLVLLAWKMGRLKLPVPCSLTIRTVSAVLNMTRQTGLNQRVHRQGNYKSSRPCRAHRELAEPHSPAAVLPGLAYMLKQAWLVRVGRTSLQKQQTLNTVKAALERALLTKGSELQGISLSFLESSRMLLDYHRKHRPKAMAEGLPYYQCLQTRPGPSDFTLSEPGGMLQVQTEVTELPFVHGKELARAASHLLLSISWTGSTLVGPFPLRRL</sequence>
<dbReference type="Proteomes" id="UP000296049">
    <property type="component" value="Unassembled WGS sequence"/>
</dbReference>
<gene>
    <name evidence="2" type="ORF">Anapl_09498</name>
</gene>
<organism evidence="2 3">
    <name type="scientific">Anas platyrhynchos</name>
    <name type="common">Mallard</name>
    <name type="synonym">Anas boschas</name>
    <dbReference type="NCBI Taxonomy" id="8839"/>
    <lineage>
        <taxon>Eukaryota</taxon>
        <taxon>Metazoa</taxon>
        <taxon>Chordata</taxon>
        <taxon>Craniata</taxon>
        <taxon>Vertebrata</taxon>
        <taxon>Euteleostomi</taxon>
        <taxon>Archelosauria</taxon>
        <taxon>Archosauria</taxon>
        <taxon>Dinosauria</taxon>
        <taxon>Saurischia</taxon>
        <taxon>Theropoda</taxon>
        <taxon>Coelurosauria</taxon>
        <taxon>Aves</taxon>
        <taxon>Neognathae</taxon>
        <taxon>Galloanserae</taxon>
        <taxon>Anseriformes</taxon>
        <taxon>Anatidae</taxon>
        <taxon>Anatinae</taxon>
        <taxon>Anas</taxon>
    </lineage>
</organism>
<proteinExistence type="predicted"/>
<evidence type="ECO:0000313" key="2">
    <source>
        <dbReference type="EMBL" id="EOA99005.1"/>
    </source>
</evidence>